<evidence type="ECO:0008006" key="4">
    <source>
        <dbReference type="Google" id="ProtNLM"/>
    </source>
</evidence>
<keyword evidence="1" id="KW-1133">Transmembrane helix</keyword>
<keyword evidence="3" id="KW-1185">Reference proteome</keyword>
<dbReference type="RefSeq" id="WP_075775651.1">
    <property type="nucleotide sequence ID" value="NZ_CP019437.1"/>
</dbReference>
<dbReference type="InterPro" id="IPR021125">
    <property type="entry name" value="DUF2127"/>
</dbReference>
<dbReference type="Pfam" id="PF09900">
    <property type="entry name" value="DUF2127"/>
    <property type="match status" value="1"/>
</dbReference>
<evidence type="ECO:0000313" key="2">
    <source>
        <dbReference type="EMBL" id="AQS48830.1"/>
    </source>
</evidence>
<reference evidence="2 3" key="1">
    <citation type="submission" date="2017-01" db="EMBL/GenBank/DDBJ databases">
        <title>The complete genome sequence of a sulfur-oxidizing marine bacterium Thioclava sp. 25B10_4T.</title>
        <authorList>
            <person name="Liu Y."/>
            <person name="Lai Q."/>
            <person name="Shao Z."/>
        </authorList>
    </citation>
    <scope>NUCLEOTIDE SEQUENCE [LARGE SCALE GENOMIC DNA]</scope>
    <source>
        <strain evidence="2 3">25B10_4</strain>
    </source>
</reference>
<keyword evidence="1" id="KW-0812">Transmembrane</keyword>
<dbReference type="Proteomes" id="UP000185622">
    <property type="component" value="Chromosome"/>
</dbReference>
<keyword evidence="1" id="KW-0472">Membrane</keyword>
<evidence type="ECO:0000256" key="1">
    <source>
        <dbReference type="SAM" id="Phobius"/>
    </source>
</evidence>
<dbReference type="EMBL" id="CP019437">
    <property type="protein sequence ID" value="AQS48830.1"/>
    <property type="molecule type" value="Genomic_DNA"/>
</dbReference>
<evidence type="ECO:0000313" key="3">
    <source>
        <dbReference type="Proteomes" id="UP000185622"/>
    </source>
</evidence>
<organism evidence="2 3">
    <name type="scientific">Thioclava nitratireducens</name>
    <dbReference type="NCBI Taxonomy" id="1915078"/>
    <lineage>
        <taxon>Bacteria</taxon>
        <taxon>Pseudomonadati</taxon>
        <taxon>Pseudomonadota</taxon>
        <taxon>Alphaproteobacteria</taxon>
        <taxon>Rhodobacterales</taxon>
        <taxon>Paracoccaceae</taxon>
        <taxon>Thioclava</taxon>
    </lineage>
</organism>
<proteinExistence type="predicted"/>
<gene>
    <name evidence="2" type="ORF">BMG03_14295</name>
</gene>
<protein>
    <recommendedName>
        <fullName evidence="4">DUF2127 domain-containing protein</fullName>
    </recommendedName>
</protein>
<name>A0ABN4X9W4_9RHOB</name>
<feature type="transmembrane region" description="Helical" evidence="1">
    <location>
        <begin position="136"/>
        <end position="157"/>
    </location>
</feature>
<sequence length="172" mass="19590">MRFGAPGTPLGRFLHWLFEVSLIIKAIFEIAETLSGLALLGLPKNAVFDAAHWLTARELREDPNDRIANAFLNAAHHFSIQTQDFYGFYFTSHGLLKLVVVILLIRGLIWAYPMAIVMMTGFVAYQMYLYSLNHGAGMLALTVLDLVVIALTLREWYVRHSFAWRNHHEGRS</sequence>
<accession>A0ABN4X9W4</accession>